<evidence type="ECO:0000313" key="3">
    <source>
        <dbReference type="Proteomes" id="UP000027002"/>
    </source>
</evidence>
<proteinExistence type="predicted"/>
<reference evidence="2" key="1">
    <citation type="submission" date="2020-03" db="EMBL/GenBank/DDBJ databases">
        <title>A mixture of massive structural variations and highly conserved coding sequences in Ustilaginoidea virens genome.</title>
        <authorList>
            <person name="Zhang K."/>
            <person name="Zhao Z."/>
            <person name="Zhang Z."/>
            <person name="Li Y."/>
            <person name="Hsiang T."/>
            <person name="Sun W."/>
        </authorList>
    </citation>
    <scope>NUCLEOTIDE SEQUENCE</scope>
    <source>
        <strain evidence="2">UV-8b</strain>
    </source>
</reference>
<feature type="region of interest" description="Disordered" evidence="1">
    <location>
        <begin position="616"/>
        <end position="640"/>
    </location>
</feature>
<feature type="region of interest" description="Disordered" evidence="1">
    <location>
        <begin position="120"/>
        <end position="140"/>
    </location>
</feature>
<feature type="compositionally biased region" description="Polar residues" evidence="1">
    <location>
        <begin position="182"/>
        <end position="194"/>
    </location>
</feature>
<feature type="compositionally biased region" description="Polar residues" evidence="1">
    <location>
        <begin position="127"/>
        <end position="137"/>
    </location>
</feature>
<evidence type="ECO:0000256" key="1">
    <source>
        <dbReference type="SAM" id="MobiDB-lite"/>
    </source>
</evidence>
<keyword evidence="3" id="KW-1185">Reference proteome</keyword>
<protein>
    <submittedName>
        <fullName evidence="2">Uncharacterized protein</fullName>
    </submittedName>
</protein>
<feature type="region of interest" description="Disordered" evidence="1">
    <location>
        <begin position="178"/>
        <end position="202"/>
    </location>
</feature>
<name>A0A8E5MKX1_USTVR</name>
<accession>A0A8E5MKX1</accession>
<dbReference type="RefSeq" id="XP_043001300.1">
    <property type="nucleotide sequence ID" value="XM_043145365.1"/>
</dbReference>
<dbReference type="GeneID" id="66068645"/>
<dbReference type="OrthoDB" id="4925544at2759"/>
<gene>
    <name evidence="2" type="ORF">UV8b_07868</name>
</gene>
<feature type="compositionally biased region" description="Basic residues" evidence="1">
    <location>
        <begin position="630"/>
        <end position="640"/>
    </location>
</feature>
<organism evidence="2 3">
    <name type="scientific">Ustilaginoidea virens</name>
    <name type="common">Rice false smut fungus</name>
    <name type="synonym">Villosiclava virens</name>
    <dbReference type="NCBI Taxonomy" id="1159556"/>
    <lineage>
        <taxon>Eukaryota</taxon>
        <taxon>Fungi</taxon>
        <taxon>Dikarya</taxon>
        <taxon>Ascomycota</taxon>
        <taxon>Pezizomycotina</taxon>
        <taxon>Sordariomycetes</taxon>
        <taxon>Hypocreomycetidae</taxon>
        <taxon>Hypocreales</taxon>
        <taxon>Clavicipitaceae</taxon>
        <taxon>Ustilaginoidea</taxon>
    </lineage>
</organism>
<dbReference type="AlphaFoldDB" id="A0A8E5MKX1"/>
<evidence type="ECO:0000313" key="2">
    <source>
        <dbReference type="EMBL" id="QUC23627.1"/>
    </source>
</evidence>
<dbReference type="KEGG" id="uvi:66068645"/>
<sequence>MNGAAYQPLSDQVSKHSFLPIRGPETYKYTFVSLLPFTSCAISLTLLLARSHRATKPSSVRSYQLCRLSNSEPFLRFPRPQGNRRLANWISTSNPDIMRVDADNDEPGLAESTYELISGADTESQEENYTASISESVGSLDFHRPEDVHSLAGTEQTYDDESLMDDDVEHLSQSIVHGEASDLNNQDTTLTQHGSDASESDEEARSLCSLQYTQHSLKTPSILTPDASKIIEMKPSEADASYRSYAVVSLWIDAAHSGLRWAWDHAADATSAVLPGILFVALLSLAANLLYPSPALFHKDAERVAVSAITATITSHVVRTSQTAPTAPHIQQTSSAKGMGLIPLTDKTSDEWLFGSKKPDVQFIPLGQGEVNISVASDLKQTWLKKKNCLSISAMRETDPVELEVLPQNYGFLVKFPRRETHGVVKLLIRAACRPYANKAVKIHFGKGIVEEALQITKNLAHEISGLVPAAALEAERRLVGAKKSFDAVSDSVTSKVATASDGLICKVRDLGKEVRNLLQEIPTPVATSAQELVGKVSETLDSVRRQLREPFSAGSCLKADIQDGILDTRLFLLTTQISARMWWLKITGQTVEHDTYEAKAREFVANMRLEGRNRIRGLSPHAGQDHVLSRRTRRGRCKS</sequence>
<dbReference type="Proteomes" id="UP000027002">
    <property type="component" value="Chromosome 7"/>
</dbReference>
<dbReference type="EMBL" id="CP072759">
    <property type="protein sequence ID" value="QUC23627.1"/>
    <property type="molecule type" value="Genomic_DNA"/>
</dbReference>